<evidence type="ECO:0000313" key="1">
    <source>
        <dbReference type="EMBL" id="KAF2211653.1"/>
    </source>
</evidence>
<evidence type="ECO:0000313" key="2">
    <source>
        <dbReference type="Proteomes" id="UP000799539"/>
    </source>
</evidence>
<gene>
    <name evidence="1" type="ORF">CERZMDRAFT_121383</name>
</gene>
<proteinExistence type="predicted"/>
<dbReference type="Proteomes" id="UP000799539">
    <property type="component" value="Unassembled WGS sequence"/>
</dbReference>
<name>A0A6A6FE70_9PEZI</name>
<organism evidence="1 2">
    <name type="scientific">Cercospora zeae-maydis SCOH1-5</name>
    <dbReference type="NCBI Taxonomy" id="717836"/>
    <lineage>
        <taxon>Eukaryota</taxon>
        <taxon>Fungi</taxon>
        <taxon>Dikarya</taxon>
        <taxon>Ascomycota</taxon>
        <taxon>Pezizomycotina</taxon>
        <taxon>Dothideomycetes</taxon>
        <taxon>Dothideomycetidae</taxon>
        <taxon>Mycosphaerellales</taxon>
        <taxon>Mycosphaerellaceae</taxon>
        <taxon>Cercospora</taxon>
    </lineage>
</organism>
<dbReference type="EMBL" id="ML992675">
    <property type="protein sequence ID" value="KAF2211653.1"/>
    <property type="molecule type" value="Genomic_DNA"/>
</dbReference>
<sequence>MDRRTHLYHSKAMNAEHLHPRFCSSSHQSCQPFSIASRQMLTQHNPTRQFLAAKSPWYEIS</sequence>
<dbReference type="AlphaFoldDB" id="A0A6A6FE70"/>
<protein>
    <submittedName>
        <fullName evidence="1">Uncharacterized protein</fullName>
    </submittedName>
</protein>
<reference evidence="1" key="1">
    <citation type="journal article" date="2020" name="Stud. Mycol.">
        <title>101 Dothideomycetes genomes: a test case for predicting lifestyles and emergence of pathogens.</title>
        <authorList>
            <person name="Haridas S."/>
            <person name="Albert R."/>
            <person name="Binder M."/>
            <person name="Bloem J."/>
            <person name="Labutti K."/>
            <person name="Salamov A."/>
            <person name="Andreopoulos B."/>
            <person name="Baker S."/>
            <person name="Barry K."/>
            <person name="Bills G."/>
            <person name="Bluhm B."/>
            <person name="Cannon C."/>
            <person name="Castanera R."/>
            <person name="Culley D."/>
            <person name="Daum C."/>
            <person name="Ezra D."/>
            <person name="Gonzalez J."/>
            <person name="Henrissat B."/>
            <person name="Kuo A."/>
            <person name="Liang C."/>
            <person name="Lipzen A."/>
            <person name="Lutzoni F."/>
            <person name="Magnuson J."/>
            <person name="Mondo S."/>
            <person name="Nolan M."/>
            <person name="Ohm R."/>
            <person name="Pangilinan J."/>
            <person name="Park H.-J."/>
            <person name="Ramirez L."/>
            <person name="Alfaro M."/>
            <person name="Sun H."/>
            <person name="Tritt A."/>
            <person name="Yoshinaga Y."/>
            <person name="Zwiers L.-H."/>
            <person name="Turgeon B."/>
            <person name="Goodwin S."/>
            <person name="Spatafora J."/>
            <person name="Crous P."/>
            <person name="Grigoriev I."/>
        </authorList>
    </citation>
    <scope>NUCLEOTIDE SEQUENCE</scope>
    <source>
        <strain evidence="1">SCOH1-5</strain>
    </source>
</reference>
<keyword evidence="2" id="KW-1185">Reference proteome</keyword>
<accession>A0A6A6FE70</accession>